<evidence type="ECO:0000256" key="2">
    <source>
        <dbReference type="ARBA" id="ARBA00009743"/>
    </source>
</evidence>
<evidence type="ECO:0000256" key="1">
    <source>
        <dbReference type="ARBA" id="ARBA00001255"/>
    </source>
</evidence>
<protein>
    <recommendedName>
        <fullName evidence="3 7">Alpha-galactosidase</fullName>
        <ecNumber evidence="3 7">3.2.1.22</ecNumber>
    </recommendedName>
    <alternativeName>
        <fullName evidence="7">Melibiase</fullName>
    </alternativeName>
</protein>
<name>A0A9P6JVZ8_9AGAR</name>
<dbReference type="EC" id="3.2.1.22" evidence="3 7"/>
<dbReference type="PANTHER" id="PTHR11452:SF75">
    <property type="entry name" value="ALPHA-GALACTOSIDASE MEL1"/>
    <property type="match status" value="1"/>
</dbReference>
<dbReference type="Pfam" id="PF17801">
    <property type="entry name" value="Melibiase_C"/>
    <property type="match status" value="1"/>
</dbReference>
<dbReference type="Gene3D" id="2.60.40.1180">
    <property type="entry name" value="Golgi alpha-mannosidase II"/>
    <property type="match status" value="1"/>
</dbReference>
<organism evidence="10 11">
    <name type="scientific">Crepidotus variabilis</name>
    <dbReference type="NCBI Taxonomy" id="179855"/>
    <lineage>
        <taxon>Eukaryota</taxon>
        <taxon>Fungi</taxon>
        <taxon>Dikarya</taxon>
        <taxon>Basidiomycota</taxon>
        <taxon>Agaricomycotina</taxon>
        <taxon>Agaricomycetes</taxon>
        <taxon>Agaricomycetidae</taxon>
        <taxon>Agaricales</taxon>
        <taxon>Agaricineae</taxon>
        <taxon>Crepidotaceae</taxon>
        <taxon>Crepidotus</taxon>
    </lineage>
</organism>
<evidence type="ECO:0000256" key="3">
    <source>
        <dbReference type="ARBA" id="ARBA00012755"/>
    </source>
</evidence>
<evidence type="ECO:0000256" key="5">
    <source>
        <dbReference type="ARBA" id="ARBA00022801"/>
    </source>
</evidence>
<dbReference type="SUPFAM" id="SSF51011">
    <property type="entry name" value="Glycosyl hydrolase domain"/>
    <property type="match status" value="1"/>
</dbReference>
<gene>
    <name evidence="10" type="ORF">CPB83DRAFT_418039</name>
</gene>
<evidence type="ECO:0000256" key="7">
    <source>
        <dbReference type="RuleBase" id="RU361168"/>
    </source>
</evidence>
<keyword evidence="7" id="KW-1015">Disulfide bond</keyword>
<dbReference type="AlphaFoldDB" id="A0A9P6JVZ8"/>
<comment type="similarity">
    <text evidence="2 7">Belongs to the glycosyl hydrolase 27 family.</text>
</comment>
<dbReference type="Proteomes" id="UP000807306">
    <property type="component" value="Unassembled WGS sequence"/>
</dbReference>
<evidence type="ECO:0000256" key="4">
    <source>
        <dbReference type="ARBA" id="ARBA00022729"/>
    </source>
</evidence>
<accession>A0A9P6JVZ8</accession>
<feature type="signal peptide" evidence="8">
    <location>
        <begin position="1"/>
        <end position="24"/>
    </location>
</feature>
<dbReference type="InterPro" id="IPR017853">
    <property type="entry name" value="GH"/>
</dbReference>
<dbReference type="InterPro" id="IPR002241">
    <property type="entry name" value="Glyco_hydro_27"/>
</dbReference>
<reference evidence="10" key="1">
    <citation type="submission" date="2020-11" db="EMBL/GenBank/DDBJ databases">
        <authorList>
            <consortium name="DOE Joint Genome Institute"/>
            <person name="Ahrendt S."/>
            <person name="Riley R."/>
            <person name="Andreopoulos W."/>
            <person name="Labutti K."/>
            <person name="Pangilinan J."/>
            <person name="Ruiz-Duenas F.J."/>
            <person name="Barrasa J.M."/>
            <person name="Sanchez-Garcia M."/>
            <person name="Camarero S."/>
            <person name="Miyauchi S."/>
            <person name="Serrano A."/>
            <person name="Linde D."/>
            <person name="Babiker R."/>
            <person name="Drula E."/>
            <person name="Ayuso-Fernandez I."/>
            <person name="Pacheco R."/>
            <person name="Padilla G."/>
            <person name="Ferreira P."/>
            <person name="Barriuso J."/>
            <person name="Kellner H."/>
            <person name="Castanera R."/>
            <person name="Alfaro M."/>
            <person name="Ramirez L."/>
            <person name="Pisabarro A.G."/>
            <person name="Kuo A."/>
            <person name="Tritt A."/>
            <person name="Lipzen A."/>
            <person name="He G."/>
            <person name="Yan M."/>
            <person name="Ng V."/>
            <person name="Cullen D."/>
            <person name="Martin F."/>
            <person name="Rosso M.-N."/>
            <person name="Henrissat B."/>
            <person name="Hibbett D."/>
            <person name="Martinez A.T."/>
            <person name="Grigoriev I.V."/>
        </authorList>
    </citation>
    <scope>NUCLEOTIDE SEQUENCE</scope>
    <source>
        <strain evidence="10">CBS 506.95</strain>
    </source>
</reference>
<dbReference type="GO" id="GO:0004557">
    <property type="term" value="F:alpha-galactosidase activity"/>
    <property type="evidence" value="ECO:0007669"/>
    <property type="project" value="UniProtKB-EC"/>
</dbReference>
<feature type="domain" description="Alpha galactosidase C-terminal" evidence="9">
    <location>
        <begin position="329"/>
        <end position="405"/>
    </location>
</feature>
<dbReference type="SUPFAM" id="SSF51445">
    <property type="entry name" value="(Trans)glycosidases"/>
    <property type="match status" value="1"/>
</dbReference>
<evidence type="ECO:0000259" key="9">
    <source>
        <dbReference type="Pfam" id="PF17801"/>
    </source>
</evidence>
<proteinExistence type="inferred from homology"/>
<evidence type="ECO:0000256" key="8">
    <source>
        <dbReference type="SAM" id="SignalP"/>
    </source>
</evidence>
<dbReference type="PANTHER" id="PTHR11452">
    <property type="entry name" value="ALPHA-GALACTOSIDASE/ALPHA-N-ACETYLGALACTOSAMINIDASE"/>
    <property type="match status" value="1"/>
</dbReference>
<comment type="catalytic activity">
    <reaction evidence="1 7">
        <text>Hydrolysis of terminal, non-reducing alpha-D-galactose residues in alpha-D-galactosides, including galactose oligosaccharides, galactomannans and galactolipids.</text>
        <dbReference type="EC" id="3.2.1.22"/>
    </reaction>
</comment>
<evidence type="ECO:0000313" key="10">
    <source>
        <dbReference type="EMBL" id="KAF9533975.1"/>
    </source>
</evidence>
<keyword evidence="11" id="KW-1185">Reference proteome</keyword>
<keyword evidence="6 7" id="KW-0326">Glycosidase</keyword>
<dbReference type="InterPro" id="IPR041233">
    <property type="entry name" value="Melibiase_C"/>
</dbReference>
<evidence type="ECO:0000313" key="11">
    <source>
        <dbReference type="Proteomes" id="UP000807306"/>
    </source>
</evidence>
<dbReference type="EMBL" id="MU157827">
    <property type="protein sequence ID" value="KAF9533975.1"/>
    <property type="molecule type" value="Genomic_DNA"/>
</dbReference>
<dbReference type="InterPro" id="IPR013785">
    <property type="entry name" value="Aldolase_TIM"/>
</dbReference>
<keyword evidence="5 7" id="KW-0378">Hydrolase</keyword>
<dbReference type="PRINTS" id="PR00740">
    <property type="entry name" value="GLHYDRLASE27"/>
</dbReference>
<comment type="caution">
    <text evidence="10">The sequence shown here is derived from an EMBL/GenBank/DDBJ whole genome shotgun (WGS) entry which is preliminary data.</text>
</comment>
<feature type="chain" id="PRO_5040412837" description="Alpha-galactosidase" evidence="8">
    <location>
        <begin position="25"/>
        <end position="411"/>
    </location>
</feature>
<dbReference type="Pfam" id="PF16499">
    <property type="entry name" value="Melibiase_2"/>
    <property type="match status" value="1"/>
</dbReference>
<keyword evidence="4 8" id="KW-0732">Signal</keyword>
<dbReference type="Gene3D" id="3.20.20.70">
    <property type="entry name" value="Aldolase class I"/>
    <property type="match status" value="1"/>
</dbReference>
<dbReference type="GO" id="GO:0005975">
    <property type="term" value="P:carbohydrate metabolic process"/>
    <property type="evidence" value="ECO:0007669"/>
    <property type="project" value="InterPro"/>
</dbReference>
<dbReference type="CDD" id="cd14792">
    <property type="entry name" value="GH27"/>
    <property type="match status" value="1"/>
</dbReference>
<evidence type="ECO:0000256" key="6">
    <source>
        <dbReference type="ARBA" id="ARBA00023295"/>
    </source>
</evidence>
<dbReference type="OrthoDB" id="5795902at2759"/>
<dbReference type="InterPro" id="IPR013780">
    <property type="entry name" value="Glyco_hydro_b"/>
</dbReference>
<sequence>MLSLSIATLCAGLLAFNSVNGVLALSDGAARLPAMGFNSWIPYGCGVNEDNVFSNAQAIKSTGLQALGYSYVNIDDCYAQSNRNSNGDILEDATRFKSGMKTLTDKIHGLGLKAGIFADAGTLTCQGYPGSFGKETQDAKQLIATWGFDYVKYADCNPPADNTARTNVRGRFENMRNAIAQSSKAVNKKVVLSLVEFGNHSPWQWATDVGHSWRIIETDGPNWGYITSTLNRAAFITQATNFDGRNDLDMLQIGNSGLSIDEQKTHFTAWALTKSPLLIGTDLTKINSDSLNILKNKELIDINQDNQIGTSISPLHWGNKPDWTNDSNNPPQIWSGPTKDGVVFMFINTEDQTKDFSVSITDSAWISNGRKYSVRDLWAHSDAGTTSGQLTAKSVPRHGVAAFLLKDAGNA</sequence>